<evidence type="ECO:0000313" key="2">
    <source>
        <dbReference type="EMBL" id="GAC06370.1"/>
    </source>
</evidence>
<keyword evidence="1" id="KW-0949">S-adenosyl-L-methionine</keyword>
<feature type="binding site" evidence="1">
    <location>
        <begin position="120"/>
        <end position="121"/>
    </location>
    <ligand>
        <name>S-adenosyl-L-methionine</name>
        <dbReference type="ChEBI" id="CHEBI:59789"/>
    </ligand>
</feature>
<comment type="function">
    <text evidence="1">Specifically methylates the guanosine in position 1516 of 16S rRNA.</text>
</comment>
<dbReference type="PANTHER" id="PTHR36112:SF1">
    <property type="entry name" value="RIBOSOMAL RNA SMALL SUBUNIT METHYLTRANSFERASE J"/>
    <property type="match status" value="1"/>
</dbReference>
<dbReference type="Gene3D" id="3.40.1630.10">
    <property type="entry name" value="YhiQ-like domain"/>
    <property type="match status" value="1"/>
</dbReference>
<sequence>MVMPNKLTSSELEKVTPVITVPGNANSALVERAKRNAMHWQLGFDENATQGLVLMQSEAHLALKQLDEPKVGEVLVDFASDALTFRRLHGGGKKEAVAKAVGLKGQTDWRVLDATAGLGRDAFVLASLGCNIDMIERSPVVAALLADGLERAQHSPELSAWLPQRMRLHHGIGVELMANWCTVTQNVAPDVVYLDPMFPHRKKSAAVKKEMRLFQQLLGPDEDADALLAPAIALAKKRVVVKRPAGAPFLAQQKPHIEMQGKANRFDVYLINPKVGD</sequence>
<keyword evidence="3" id="KW-1185">Reference proteome</keyword>
<comment type="catalytic activity">
    <reaction evidence="1">
        <text>guanosine(1516) in 16S rRNA + S-adenosyl-L-methionine = N(2)-methylguanosine(1516) in 16S rRNA + S-adenosyl-L-homocysteine + H(+)</text>
        <dbReference type="Rhea" id="RHEA:43220"/>
        <dbReference type="Rhea" id="RHEA-COMP:10412"/>
        <dbReference type="Rhea" id="RHEA-COMP:10413"/>
        <dbReference type="ChEBI" id="CHEBI:15378"/>
        <dbReference type="ChEBI" id="CHEBI:57856"/>
        <dbReference type="ChEBI" id="CHEBI:59789"/>
        <dbReference type="ChEBI" id="CHEBI:74269"/>
        <dbReference type="ChEBI" id="CHEBI:74481"/>
        <dbReference type="EC" id="2.1.1.242"/>
    </reaction>
</comment>
<gene>
    <name evidence="1" type="primary">rsmJ</name>
    <name evidence="2" type="ORF">GAGA_3537</name>
</gene>
<keyword evidence="1" id="KW-0698">rRNA processing</keyword>
<evidence type="ECO:0000256" key="1">
    <source>
        <dbReference type="HAMAP-Rule" id="MF_01523"/>
    </source>
</evidence>
<reference evidence="2 3" key="1">
    <citation type="journal article" date="2014" name="Environ. Microbiol.">
        <title>Comparative genomics of the marine bacterial genus Glaciecola reveals the high degree of genomic diversity and genomic characteristic for cold adaptation.</title>
        <authorList>
            <person name="Qin Q.L."/>
            <person name="Xie B.B."/>
            <person name="Yu Y."/>
            <person name="Shu Y.L."/>
            <person name="Rong J.C."/>
            <person name="Zhang Y.J."/>
            <person name="Zhao D.L."/>
            <person name="Chen X.L."/>
            <person name="Zhang X.Y."/>
            <person name="Chen B."/>
            <person name="Zhou B.C."/>
            <person name="Zhang Y.Z."/>
        </authorList>
    </citation>
    <scope>NUCLEOTIDE SEQUENCE [LARGE SCALE GENOMIC DNA]</scope>
    <source>
        <strain evidence="2 3">NO2</strain>
    </source>
</reference>
<dbReference type="Gene3D" id="3.40.50.150">
    <property type="entry name" value="Vaccinia Virus protein VP39"/>
    <property type="match status" value="1"/>
</dbReference>
<dbReference type="Proteomes" id="UP000008372">
    <property type="component" value="Unassembled WGS sequence"/>
</dbReference>
<name>A0ABQ0IAP1_9ALTE</name>
<dbReference type="CDD" id="cd02440">
    <property type="entry name" value="AdoMet_MTases"/>
    <property type="match status" value="1"/>
</dbReference>
<protein>
    <recommendedName>
        <fullName evidence="1">Ribosomal RNA small subunit methyltransferase J</fullName>
        <ecNumber evidence="1">2.1.1.242</ecNumber>
    </recommendedName>
    <alternativeName>
        <fullName evidence="1">16S rRNA m2G1516 methyltransferase</fullName>
    </alternativeName>
    <alternativeName>
        <fullName evidence="1">rRNA (guanine-N(2)-)-methyltransferase</fullName>
    </alternativeName>
</protein>
<dbReference type="HAMAP" id="MF_01523">
    <property type="entry name" value="16SrRNA_methyltr_J"/>
    <property type="match status" value="1"/>
</dbReference>
<dbReference type="PANTHER" id="PTHR36112">
    <property type="entry name" value="RIBOSOMAL RNA SMALL SUBUNIT METHYLTRANSFERASE J"/>
    <property type="match status" value="1"/>
</dbReference>
<comment type="caution">
    <text evidence="2">The sequence shown here is derived from an EMBL/GenBank/DDBJ whole genome shotgun (WGS) entry which is preliminary data.</text>
</comment>
<evidence type="ECO:0000313" key="3">
    <source>
        <dbReference type="Proteomes" id="UP000008372"/>
    </source>
</evidence>
<dbReference type="EC" id="2.1.1.242" evidence="1"/>
<keyword evidence="1" id="KW-0489">Methyltransferase</keyword>
<proteinExistence type="inferred from homology"/>
<accession>A0ABQ0IAP1</accession>
<dbReference type="Pfam" id="PF04445">
    <property type="entry name" value="SAM_MT"/>
    <property type="match status" value="1"/>
</dbReference>
<comment type="similarity">
    <text evidence="1">Belongs to the methyltransferase superfamily. RsmJ family.</text>
</comment>
<dbReference type="EMBL" id="BAEK01000057">
    <property type="protein sequence ID" value="GAC06370.1"/>
    <property type="molecule type" value="Genomic_DNA"/>
</dbReference>
<dbReference type="InterPro" id="IPR007536">
    <property type="entry name" value="16SrRNA_methylTrfase_J"/>
</dbReference>
<keyword evidence="1" id="KW-0808">Transferase</keyword>
<feature type="binding site" evidence="1">
    <location>
        <begin position="136"/>
        <end position="137"/>
    </location>
    <ligand>
        <name>S-adenosyl-L-methionine</name>
        <dbReference type="ChEBI" id="CHEBI:59789"/>
    </ligand>
</feature>
<feature type="binding site" evidence="1">
    <location>
        <position position="195"/>
    </location>
    <ligand>
        <name>S-adenosyl-L-methionine</name>
        <dbReference type="ChEBI" id="CHEBI:59789"/>
    </ligand>
</feature>
<organism evidence="2 3">
    <name type="scientific">Paraglaciecola agarilytica NO2</name>
    <dbReference type="NCBI Taxonomy" id="1125747"/>
    <lineage>
        <taxon>Bacteria</taxon>
        <taxon>Pseudomonadati</taxon>
        <taxon>Pseudomonadota</taxon>
        <taxon>Gammaproteobacteria</taxon>
        <taxon>Alteromonadales</taxon>
        <taxon>Alteromonadaceae</taxon>
        <taxon>Paraglaciecola</taxon>
    </lineage>
</organism>
<comment type="caution">
    <text evidence="1">Lacks conserved residue(s) required for the propagation of feature annotation.</text>
</comment>
<dbReference type="RefSeq" id="WP_008305211.1">
    <property type="nucleotide sequence ID" value="NZ_BAEK01000057.1"/>
</dbReference>
<dbReference type="InterPro" id="IPR029063">
    <property type="entry name" value="SAM-dependent_MTases_sf"/>
</dbReference>
<keyword evidence="1" id="KW-0963">Cytoplasm</keyword>
<dbReference type="SUPFAM" id="SSF53335">
    <property type="entry name" value="S-adenosyl-L-methionine-dependent methyltransferases"/>
    <property type="match status" value="1"/>
</dbReference>
<comment type="subcellular location">
    <subcellularLocation>
        <location evidence="1">Cytoplasm</location>
    </subcellularLocation>
</comment>